<feature type="transmembrane region" description="Helical" evidence="5">
    <location>
        <begin position="48"/>
        <end position="68"/>
    </location>
</feature>
<dbReference type="InterPro" id="IPR032808">
    <property type="entry name" value="DoxX"/>
</dbReference>
<protein>
    <recommendedName>
        <fullName evidence="8">DoxX family protein</fullName>
    </recommendedName>
</protein>
<evidence type="ECO:0000256" key="2">
    <source>
        <dbReference type="ARBA" id="ARBA00022692"/>
    </source>
</evidence>
<dbReference type="GO" id="GO:0016020">
    <property type="term" value="C:membrane"/>
    <property type="evidence" value="ECO:0007669"/>
    <property type="project" value="UniProtKB-SubCell"/>
</dbReference>
<keyword evidence="4 5" id="KW-0472">Membrane</keyword>
<comment type="subcellular location">
    <subcellularLocation>
        <location evidence="1">Membrane</location>
        <topology evidence="1">Multi-pass membrane protein</topology>
    </subcellularLocation>
</comment>
<evidence type="ECO:0000256" key="5">
    <source>
        <dbReference type="SAM" id="Phobius"/>
    </source>
</evidence>
<gene>
    <name evidence="6" type="ORF">FPZ54_09215</name>
</gene>
<proteinExistence type="predicted"/>
<dbReference type="AlphaFoldDB" id="A0A518RFG8"/>
<accession>A0A518RFG8</accession>
<sequence length="130" mass="13383">MARGANSIARIVALLLAFAFAFFGYFKTFASIAVLAQHHAWTLALPVAAGRIVGATELAAALALLLGAASARWHRFARGGALYLIVNQACAAAVHLARGETGALPQNALLAGLAAIVAAFIVRRQATSST</sequence>
<evidence type="ECO:0000256" key="1">
    <source>
        <dbReference type="ARBA" id="ARBA00004141"/>
    </source>
</evidence>
<dbReference type="Proteomes" id="UP000318055">
    <property type="component" value="Chromosome"/>
</dbReference>
<dbReference type="OrthoDB" id="7433326at2"/>
<evidence type="ECO:0008006" key="8">
    <source>
        <dbReference type="Google" id="ProtNLM"/>
    </source>
</evidence>
<feature type="transmembrane region" description="Helical" evidence="5">
    <location>
        <begin position="12"/>
        <end position="36"/>
    </location>
</feature>
<evidence type="ECO:0000256" key="3">
    <source>
        <dbReference type="ARBA" id="ARBA00022989"/>
    </source>
</evidence>
<dbReference type="Pfam" id="PF13564">
    <property type="entry name" value="DoxX_2"/>
    <property type="match status" value="1"/>
</dbReference>
<dbReference type="EMBL" id="CP042239">
    <property type="protein sequence ID" value="QDX26181.1"/>
    <property type="molecule type" value="Genomic_DNA"/>
</dbReference>
<keyword evidence="7" id="KW-1185">Reference proteome</keyword>
<feature type="transmembrane region" description="Helical" evidence="5">
    <location>
        <begin position="103"/>
        <end position="122"/>
    </location>
</feature>
<name>A0A518RFG8_9SPHN</name>
<keyword evidence="2 5" id="KW-0812">Transmembrane</keyword>
<evidence type="ECO:0000313" key="7">
    <source>
        <dbReference type="Proteomes" id="UP000318055"/>
    </source>
</evidence>
<feature type="transmembrane region" description="Helical" evidence="5">
    <location>
        <begin position="80"/>
        <end position="97"/>
    </location>
</feature>
<evidence type="ECO:0000313" key="6">
    <source>
        <dbReference type="EMBL" id="QDX26181.1"/>
    </source>
</evidence>
<dbReference type="KEGG" id="ssua:FPZ54_09215"/>
<organism evidence="6 7">
    <name type="scientific">Sphingomonas suaedae</name>
    <dbReference type="NCBI Taxonomy" id="2599297"/>
    <lineage>
        <taxon>Bacteria</taxon>
        <taxon>Pseudomonadati</taxon>
        <taxon>Pseudomonadota</taxon>
        <taxon>Alphaproteobacteria</taxon>
        <taxon>Sphingomonadales</taxon>
        <taxon>Sphingomonadaceae</taxon>
        <taxon>Sphingomonas</taxon>
    </lineage>
</organism>
<reference evidence="6 7" key="1">
    <citation type="submission" date="2019-07" db="EMBL/GenBank/DDBJ databases">
        <title>Sphingomonas alkalisoli sp. nov., isolated from rhizosphere soil of Suaedae salsa.</title>
        <authorList>
            <person name="Zhang H."/>
            <person name="Xu L."/>
            <person name="Zhang J.-X."/>
            <person name="Sun J.-Q."/>
        </authorList>
    </citation>
    <scope>NUCLEOTIDE SEQUENCE [LARGE SCALE GENOMIC DNA]</scope>
    <source>
        <strain evidence="6 7">XS-10</strain>
    </source>
</reference>
<evidence type="ECO:0000256" key="4">
    <source>
        <dbReference type="ARBA" id="ARBA00023136"/>
    </source>
</evidence>
<keyword evidence="3 5" id="KW-1133">Transmembrane helix</keyword>